<evidence type="ECO:0000313" key="3">
    <source>
        <dbReference type="EMBL" id="TYK30759.1"/>
    </source>
</evidence>
<dbReference type="OrthoDB" id="1921870at2759"/>
<sequence>MKFKRYVQKNRKIPISIAPGAEKRISPHAVQFSNTIGVSIRDRFPVCYLKWANILSEYIEVVKGSLQEQSRTNKTAREKQPYNHSSRSKSFLQQHELSEE</sequence>
<reference evidence="4 5" key="1">
    <citation type="submission" date="2019-08" db="EMBL/GenBank/DDBJ databases">
        <title>Draft genome sequences of two oriental melons (Cucumis melo L. var makuwa).</title>
        <authorList>
            <person name="Kwon S.-Y."/>
        </authorList>
    </citation>
    <scope>NUCLEOTIDE SEQUENCE [LARGE SCALE GENOMIC DNA]</scope>
    <source>
        <strain evidence="5">cv. Chang Bougi</strain>
        <strain evidence="4">cv. SW 3</strain>
        <tissue evidence="2">Leaf</tissue>
    </source>
</reference>
<dbReference type="EMBL" id="SSTD01000240">
    <property type="protein sequence ID" value="TYK30759.1"/>
    <property type="molecule type" value="Genomic_DNA"/>
</dbReference>
<accession>A0A5A7SLP6</accession>
<dbReference type="Proteomes" id="UP000321393">
    <property type="component" value="Unassembled WGS sequence"/>
</dbReference>
<evidence type="ECO:0000313" key="4">
    <source>
        <dbReference type="Proteomes" id="UP000321393"/>
    </source>
</evidence>
<feature type="region of interest" description="Disordered" evidence="1">
    <location>
        <begin position="65"/>
        <end position="100"/>
    </location>
</feature>
<organism evidence="2 4">
    <name type="scientific">Cucumis melo var. makuwa</name>
    <name type="common">Oriental melon</name>
    <dbReference type="NCBI Taxonomy" id="1194695"/>
    <lineage>
        <taxon>Eukaryota</taxon>
        <taxon>Viridiplantae</taxon>
        <taxon>Streptophyta</taxon>
        <taxon>Embryophyta</taxon>
        <taxon>Tracheophyta</taxon>
        <taxon>Spermatophyta</taxon>
        <taxon>Magnoliopsida</taxon>
        <taxon>eudicotyledons</taxon>
        <taxon>Gunneridae</taxon>
        <taxon>Pentapetalae</taxon>
        <taxon>rosids</taxon>
        <taxon>fabids</taxon>
        <taxon>Cucurbitales</taxon>
        <taxon>Cucurbitaceae</taxon>
        <taxon>Benincaseae</taxon>
        <taxon>Cucumis</taxon>
    </lineage>
</organism>
<comment type="caution">
    <text evidence="2">The sequence shown here is derived from an EMBL/GenBank/DDBJ whole genome shotgun (WGS) entry which is preliminary data.</text>
</comment>
<proteinExistence type="predicted"/>
<feature type="compositionally biased region" description="Polar residues" evidence="1">
    <location>
        <begin position="82"/>
        <end position="100"/>
    </location>
</feature>
<dbReference type="Proteomes" id="UP000321947">
    <property type="component" value="Unassembled WGS sequence"/>
</dbReference>
<evidence type="ECO:0000256" key="1">
    <source>
        <dbReference type="SAM" id="MobiDB-lite"/>
    </source>
</evidence>
<evidence type="ECO:0000313" key="5">
    <source>
        <dbReference type="Proteomes" id="UP000321947"/>
    </source>
</evidence>
<dbReference type="AlphaFoldDB" id="A0A5A7SLP6"/>
<dbReference type="EMBL" id="SSTE01022979">
    <property type="protein sequence ID" value="KAA0026199.1"/>
    <property type="molecule type" value="Genomic_DNA"/>
</dbReference>
<evidence type="ECO:0000313" key="2">
    <source>
        <dbReference type="EMBL" id="KAA0026199.1"/>
    </source>
</evidence>
<gene>
    <name evidence="3" type="ORF">E5676_scaffold343G001010</name>
    <name evidence="2" type="ORF">E6C27_scaffold19G001680</name>
</gene>
<name>A0A5A7SLP6_CUCMM</name>
<protein>
    <submittedName>
        <fullName evidence="2">CACTA en-spm transposon protein</fullName>
    </submittedName>
</protein>